<dbReference type="InterPro" id="IPR012337">
    <property type="entry name" value="RNaseH-like_sf"/>
</dbReference>
<dbReference type="InterPro" id="IPR044730">
    <property type="entry name" value="RNase_H-like_dom_plant"/>
</dbReference>
<dbReference type="Pfam" id="PF13456">
    <property type="entry name" value="RVT_3"/>
    <property type="match status" value="1"/>
</dbReference>
<evidence type="ECO:0000259" key="1">
    <source>
        <dbReference type="Pfam" id="PF13456"/>
    </source>
</evidence>
<dbReference type="GO" id="GO:0004523">
    <property type="term" value="F:RNA-DNA hybrid ribonuclease activity"/>
    <property type="evidence" value="ECO:0007669"/>
    <property type="project" value="InterPro"/>
</dbReference>
<organism evidence="2">
    <name type="scientific">Brassica cretica</name>
    <name type="common">Mustard</name>
    <dbReference type="NCBI Taxonomy" id="69181"/>
    <lineage>
        <taxon>Eukaryota</taxon>
        <taxon>Viridiplantae</taxon>
        <taxon>Streptophyta</taxon>
        <taxon>Embryophyta</taxon>
        <taxon>Tracheophyta</taxon>
        <taxon>Spermatophyta</taxon>
        <taxon>Magnoliopsida</taxon>
        <taxon>eudicotyledons</taxon>
        <taxon>Gunneridae</taxon>
        <taxon>Pentapetalae</taxon>
        <taxon>rosids</taxon>
        <taxon>malvids</taxon>
        <taxon>Brassicales</taxon>
        <taxon>Brassicaceae</taxon>
        <taxon>Brassiceae</taxon>
        <taxon>Brassica</taxon>
    </lineage>
</organism>
<dbReference type="CDD" id="cd06222">
    <property type="entry name" value="RNase_H_like"/>
    <property type="match status" value="1"/>
</dbReference>
<sequence length="189" mass="21617">MTEANNWKMAQIIPEAEEDAIAGEVEEPERVVTEQRSMQLRCQVDASWTHEDRKTGLGFVLMEEDQTVLVGLQNVIKTPSPIHAEVRGLLWAMKTLKDRGFDSMHFETDCLQLLKLIRCEDEWPSMATEIEDIWLQSKLYTSLSISFLPRGKNTRADCFAKAARNRTDAFVYVSTDTPVWLAQVARPLE</sequence>
<dbReference type="SUPFAM" id="SSF53098">
    <property type="entry name" value="Ribonuclease H-like"/>
    <property type="match status" value="1"/>
</dbReference>
<name>A0A8S9IUA9_BRACR</name>
<dbReference type="EMBL" id="QGKY02001015">
    <property type="protein sequence ID" value="KAF2573032.1"/>
    <property type="molecule type" value="Genomic_DNA"/>
</dbReference>
<comment type="caution">
    <text evidence="2">The sequence shown here is derived from an EMBL/GenBank/DDBJ whole genome shotgun (WGS) entry which is preliminary data.</text>
</comment>
<dbReference type="GO" id="GO:0003676">
    <property type="term" value="F:nucleic acid binding"/>
    <property type="evidence" value="ECO:0007669"/>
    <property type="project" value="InterPro"/>
</dbReference>
<reference evidence="2" key="1">
    <citation type="submission" date="2019-12" db="EMBL/GenBank/DDBJ databases">
        <title>Genome sequencing and annotation of Brassica cretica.</title>
        <authorList>
            <person name="Studholme D.J."/>
            <person name="Sarris P.F."/>
        </authorList>
    </citation>
    <scope>NUCLEOTIDE SEQUENCE</scope>
    <source>
        <strain evidence="2">PFS-102/07</strain>
        <tissue evidence="2">Leaf</tissue>
    </source>
</reference>
<feature type="domain" description="RNase H type-1" evidence="1">
    <location>
        <begin position="44"/>
        <end position="163"/>
    </location>
</feature>
<dbReference type="Gene3D" id="3.30.420.10">
    <property type="entry name" value="Ribonuclease H-like superfamily/Ribonuclease H"/>
    <property type="match status" value="1"/>
</dbReference>
<proteinExistence type="predicted"/>
<dbReference type="PANTHER" id="PTHR34146:SF3">
    <property type="entry name" value="POLYNUCLEOTIDYL TRANSFERASE, RIBONUCLEASE H-LIKE SUPERFAMILY PROTEIN"/>
    <property type="match status" value="1"/>
</dbReference>
<dbReference type="InterPro" id="IPR002156">
    <property type="entry name" value="RNaseH_domain"/>
</dbReference>
<dbReference type="PANTHER" id="PTHR34146">
    <property type="entry name" value="POLYNUCLEOTIDYL TRANSFERASE, RIBONUCLEASE H-LIKE SUPERFAMILY PROTEIN-RELATED"/>
    <property type="match status" value="1"/>
</dbReference>
<dbReference type="AlphaFoldDB" id="A0A8S9IUA9"/>
<gene>
    <name evidence="2" type="ORF">F2Q70_00001667</name>
</gene>
<accession>A0A8S9IUA9</accession>
<evidence type="ECO:0000313" key="2">
    <source>
        <dbReference type="EMBL" id="KAF2573032.1"/>
    </source>
</evidence>
<dbReference type="InterPro" id="IPR036397">
    <property type="entry name" value="RNaseH_sf"/>
</dbReference>
<protein>
    <recommendedName>
        <fullName evidence="1">RNase H type-1 domain-containing protein</fullName>
    </recommendedName>
</protein>